<keyword evidence="4" id="KW-1185">Reference proteome</keyword>
<evidence type="ECO:0000313" key="4">
    <source>
        <dbReference type="Proteomes" id="UP001216558"/>
    </source>
</evidence>
<dbReference type="InterPro" id="IPR038607">
    <property type="entry name" value="PhoD-like_sf"/>
</dbReference>
<dbReference type="Gene3D" id="3.60.21.70">
    <property type="entry name" value="PhoD-like phosphatase"/>
    <property type="match status" value="1"/>
</dbReference>
<feature type="domain" description="PhoD-like phosphatase metallophosphatase" evidence="1">
    <location>
        <begin position="146"/>
        <end position="522"/>
    </location>
</feature>
<dbReference type="Pfam" id="PF16655">
    <property type="entry name" value="PhoD_N"/>
    <property type="match status" value="1"/>
</dbReference>
<dbReference type="Proteomes" id="UP001216558">
    <property type="component" value="Unassembled WGS sequence"/>
</dbReference>
<dbReference type="PANTHER" id="PTHR43606">
    <property type="entry name" value="PHOSPHATASE, PUTATIVE (AFU_ORTHOLOGUE AFUA_6G08710)-RELATED"/>
    <property type="match status" value="1"/>
</dbReference>
<dbReference type="InterPro" id="IPR018946">
    <property type="entry name" value="PhoD-like_MPP"/>
</dbReference>
<dbReference type="InterPro" id="IPR032093">
    <property type="entry name" value="PhoD_N"/>
</dbReference>
<dbReference type="InterPro" id="IPR029052">
    <property type="entry name" value="Metallo-depent_PP-like"/>
</dbReference>
<gene>
    <name evidence="3" type="ORF">OIK40_14060</name>
</gene>
<dbReference type="CDD" id="cd07389">
    <property type="entry name" value="MPP_PhoD"/>
    <property type="match status" value="1"/>
</dbReference>
<reference evidence="3 4" key="1">
    <citation type="submission" date="2022-10" db="EMBL/GenBank/DDBJ databases">
        <title>Erythrobacter sp. sf7 Genome sequencing.</title>
        <authorList>
            <person name="Park S."/>
        </authorList>
    </citation>
    <scope>NUCLEOTIDE SEQUENCE [LARGE SCALE GENOMIC DNA]</scope>
    <source>
        <strain evidence="4">sf7</strain>
    </source>
</reference>
<dbReference type="Gene3D" id="2.60.40.380">
    <property type="entry name" value="Purple acid phosphatase-like, N-terminal"/>
    <property type="match status" value="1"/>
</dbReference>
<sequence length="554" mass="60386">MIKTDPAAQPAPSATALTRRSLFTLAGASAALAATPLAARSFGTGFTHGVASGEPGVDKVMLWTRFVGEQTTDLEWQVAETEDFASPVAEGSARAEAGRDWCAKSWADGLMPGRWYFYRFIAPDGSMSQVGRTRTLPEAGTQSFRLAVFSCSNYGFGWFNAYGHAAEANDADLAVHLGDYIYEYGAGTYPDPKDADHARVLEPASEIVTLTDYRLRYATYRADPDCQRLHQVLPMISVWDDHESANDSWKDGAQNHQSDTEGEWATRKAIAKRVYREWMPVSDEVYTTYQIGDLATLFKLDTRLEGRDQQLDLGKVLAGQKDPQAAIEALNRVREGDWANPERQLLGAAQEEWLAEGLKASTASGTAWQVLVQQVLIGNLRSPASLIGQIGSGMPDYVRRRLMAAAAASQAGLPSNMDAWDGYPAARERVFKAALEADANLLVLAGDTHNGWAFELAQDGAKVGVELGVCSVSSPGFESYLSFLQPDTLARALVEENDQLVWADTAQRGYMVVELTPSRAVTEYRFTGSVRQRSAKLAGTKRIGTEKGSSALEI</sequence>
<dbReference type="InterPro" id="IPR052900">
    <property type="entry name" value="Phospholipid_Metab_Enz"/>
</dbReference>
<evidence type="ECO:0000259" key="1">
    <source>
        <dbReference type="Pfam" id="PF09423"/>
    </source>
</evidence>
<accession>A0ABT5JUB0</accession>
<feature type="domain" description="Phospholipase D N-terminal" evidence="2">
    <location>
        <begin position="48"/>
        <end position="135"/>
    </location>
</feature>
<organism evidence="3 4">
    <name type="scientific">Erythrobacter fulvus</name>
    <dbReference type="NCBI Taxonomy" id="2987523"/>
    <lineage>
        <taxon>Bacteria</taxon>
        <taxon>Pseudomonadati</taxon>
        <taxon>Pseudomonadota</taxon>
        <taxon>Alphaproteobacteria</taxon>
        <taxon>Sphingomonadales</taxon>
        <taxon>Erythrobacteraceae</taxon>
        <taxon>Erythrobacter/Porphyrobacter group</taxon>
        <taxon>Erythrobacter</taxon>
    </lineage>
</organism>
<dbReference type="RefSeq" id="WP_273678982.1">
    <property type="nucleotide sequence ID" value="NZ_JAQQXQ010000013.1"/>
</dbReference>
<evidence type="ECO:0000313" key="3">
    <source>
        <dbReference type="EMBL" id="MDC8755770.1"/>
    </source>
</evidence>
<dbReference type="SUPFAM" id="SSF56300">
    <property type="entry name" value="Metallo-dependent phosphatases"/>
    <property type="match status" value="1"/>
</dbReference>
<dbReference type="EMBL" id="JAQQXQ010000013">
    <property type="protein sequence ID" value="MDC8755770.1"/>
    <property type="molecule type" value="Genomic_DNA"/>
</dbReference>
<proteinExistence type="predicted"/>
<dbReference type="Pfam" id="PF09423">
    <property type="entry name" value="PhoD"/>
    <property type="match status" value="1"/>
</dbReference>
<comment type="caution">
    <text evidence="3">The sequence shown here is derived from an EMBL/GenBank/DDBJ whole genome shotgun (WGS) entry which is preliminary data.</text>
</comment>
<evidence type="ECO:0000259" key="2">
    <source>
        <dbReference type="Pfam" id="PF16655"/>
    </source>
</evidence>
<protein>
    <submittedName>
        <fullName evidence="3">Alkaline phosphatase D family protein</fullName>
    </submittedName>
</protein>
<dbReference type="InterPro" id="IPR006311">
    <property type="entry name" value="TAT_signal"/>
</dbReference>
<dbReference type="PROSITE" id="PS51318">
    <property type="entry name" value="TAT"/>
    <property type="match status" value="1"/>
</dbReference>
<name>A0ABT5JUB0_9SPHN</name>
<dbReference type="PANTHER" id="PTHR43606:SF2">
    <property type="entry name" value="ALKALINE PHOSPHATASE FAMILY PROTEIN (AFU_ORTHOLOGUE AFUA_5G03860)"/>
    <property type="match status" value="1"/>
</dbReference>